<dbReference type="Proteomes" id="UP000197446">
    <property type="component" value="Unassembled WGS sequence"/>
</dbReference>
<evidence type="ECO:0000256" key="3">
    <source>
        <dbReference type="ARBA" id="ARBA00022552"/>
    </source>
</evidence>
<reference evidence="8 9" key="1">
    <citation type="journal article" date="2007" name="Int. J. Syst. Evol. Microbiol.">
        <title>Description of Pelomonas aquatica sp. nov. and Pelomonas puraquae sp. nov., isolated from industrial and haemodialysis water.</title>
        <authorList>
            <person name="Gomila M."/>
            <person name="Bowien B."/>
            <person name="Falsen E."/>
            <person name="Moore E.R."/>
            <person name="Lalucat J."/>
        </authorList>
    </citation>
    <scope>NUCLEOTIDE SEQUENCE [LARGE SCALE GENOMIC DNA]</scope>
    <source>
        <strain evidence="8 9">CCUG 52769</strain>
    </source>
</reference>
<accession>A0A254NJ15</accession>
<feature type="domain" description="RimM N-terminal" evidence="6">
    <location>
        <begin position="28"/>
        <end position="112"/>
    </location>
</feature>
<evidence type="ECO:0000259" key="6">
    <source>
        <dbReference type="Pfam" id="PF01782"/>
    </source>
</evidence>
<dbReference type="NCBIfam" id="TIGR02273">
    <property type="entry name" value="16S_RimM"/>
    <property type="match status" value="1"/>
</dbReference>
<dbReference type="InterPro" id="IPR056792">
    <property type="entry name" value="PRC_RimM"/>
</dbReference>
<sequence>MAGNKPQKDGASAPSFASDVAWPEDAVQVGRILDAWGIKGWFKVQAYATQPDAIFNAKHWFLKNDGPKPGRLTLKMLSVREHGEGIVASADGITDRNGAEALRGWELWVSRADFPRAGDDEYYWIDLIGLDVINREGQALGRVIGLIETGPHAVLRLLPPGVEEPAKPDQERLIPFVEAFVDEVSLESRQIRVDWGADF</sequence>
<keyword evidence="1 5" id="KW-0963">Cytoplasm</keyword>
<dbReference type="InterPro" id="IPR036976">
    <property type="entry name" value="RimM_N_sf"/>
</dbReference>
<dbReference type="GO" id="GO:0042274">
    <property type="term" value="P:ribosomal small subunit biogenesis"/>
    <property type="evidence" value="ECO:0007669"/>
    <property type="project" value="UniProtKB-UniRule"/>
</dbReference>
<keyword evidence="9" id="KW-1185">Reference proteome</keyword>
<dbReference type="SUPFAM" id="SSF50447">
    <property type="entry name" value="Translation proteins"/>
    <property type="match status" value="1"/>
</dbReference>
<keyword evidence="4 5" id="KW-0143">Chaperone</keyword>
<dbReference type="Pfam" id="PF24986">
    <property type="entry name" value="PRC_RimM"/>
    <property type="match status" value="1"/>
</dbReference>
<dbReference type="InterPro" id="IPR009000">
    <property type="entry name" value="Transl_B-barrel_sf"/>
</dbReference>
<dbReference type="RefSeq" id="WP_088481340.1">
    <property type="nucleotide sequence ID" value="NZ_JBCNLH010000010.1"/>
</dbReference>
<evidence type="ECO:0000256" key="4">
    <source>
        <dbReference type="ARBA" id="ARBA00023186"/>
    </source>
</evidence>
<dbReference type="InterPro" id="IPR002676">
    <property type="entry name" value="RimM_N"/>
</dbReference>
<dbReference type="AlphaFoldDB" id="A0A254NJ15"/>
<evidence type="ECO:0000259" key="7">
    <source>
        <dbReference type="Pfam" id="PF24986"/>
    </source>
</evidence>
<comment type="subunit">
    <text evidence="5">Binds ribosomal protein uS19.</text>
</comment>
<dbReference type="PANTHER" id="PTHR33692:SF1">
    <property type="entry name" value="RIBOSOME MATURATION FACTOR RIMM"/>
    <property type="match status" value="1"/>
</dbReference>
<protein>
    <recommendedName>
        <fullName evidence="5">Ribosome maturation factor RimM</fullName>
    </recommendedName>
</protein>
<feature type="domain" description="Ribosome maturation factor RimM PRC barrel" evidence="7">
    <location>
        <begin position="124"/>
        <end position="195"/>
    </location>
</feature>
<dbReference type="GO" id="GO:0005840">
    <property type="term" value="C:ribosome"/>
    <property type="evidence" value="ECO:0007669"/>
    <property type="project" value="InterPro"/>
</dbReference>
<evidence type="ECO:0000313" key="8">
    <source>
        <dbReference type="EMBL" id="OWR05128.1"/>
    </source>
</evidence>
<dbReference type="GO" id="GO:0005737">
    <property type="term" value="C:cytoplasm"/>
    <property type="evidence" value="ECO:0007669"/>
    <property type="project" value="UniProtKB-SubCell"/>
</dbReference>
<evidence type="ECO:0000313" key="9">
    <source>
        <dbReference type="Proteomes" id="UP000197446"/>
    </source>
</evidence>
<dbReference type="Gene3D" id="2.30.30.240">
    <property type="entry name" value="PRC-barrel domain"/>
    <property type="match status" value="1"/>
</dbReference>
<dbReference type="PANTHER" id="PTHR33692">
    <property type="entry name" value="RIBOSOME MATURATION FACTOR RIMM"/>
    <property type="match status" value="1"/>
</dbReference>
<comment type="domain">
    <text evidence="5">The PRC barrel domain binds ribosomal protein uS19.</text>
</comment>
<dbReference type="InterPro" id="IPR011961">
    <property type="entry name" value="RimM"/>
</dbReference>
<dbReference type="GO" id="GO:0006364">
    <property type="term" value="P:rRNA processing"/>
    <property type="evidence" value="ECO:0007669"/>
    <property type="project" value="UniProtKB-UniRule"/>
</dbReference>
<comment type="caution">
    <text evidence="8">The sequence shown here is derived from an EMBL/GenBank/DDBJ whole genome shotgun (WGS) entry which is preliminary data.</text>
</comment>
<name>A0A254NJ15_9BURK</name>
<dbReference type="HAMAP" id="MF_00014">
    <property type="entry name" value="Ribosome_mat_RimM"/>
    <property type="match status" value="1"/>
</dbReference>
<keyword evidence="2 5" id="KW-0690">Ribosome biogenesis</keyword>
<evidence type="ECO:0000256" key="1">
    <source>
        <dbReference type="ARBA" id="ARBA00022490"/>
    </source>
</evidence>
<dbReference type="Gene3D" id="2.40.30.60">
    <property type="entry name" value="RimM"/>
    <property type="match status" value="1"/>
</dbReference>
<proteinExistence type="inferred from homology"/>
<dbReference type="InterPro" id="IPR011033">
    <property type="entry name" value="PRC_barrel-like_sf"/>
</dbReference>
<comment type="function">
    <text evidence="5">An accessory protein needed during the final step in the assembly of 30S ribosomal subunit, possibly for assembly of the head region. Essential for efficient processing of 16S rRNA. May be needed both before and after RbfA during the maturation of 16S rRNA. It has affinity for free ribosomal 30S subunits but not for 70S ribosomes.</text>
</comment>
<dbReference type="Pfam" id="PF01782">
    <property type="entry name" value="RimM"/>
    <property type="match status" value="1"/>
</dbReference>
<dbReference type="GO" id="GO:0043022">
    <property type="term" value="F:ribosome binding"/>
    <property type="evidence" value="ECO:0007669"/>
    <property type="project" value="InterPro"/>
</dbReference>
<organism evidence="8 9">
    <name type="scientific">Roseateles puraquae</name>
    <dbReference type="NCBI Taxonomy" id="431059"/>
    <lineage>
        <taxon>Bacteria</taxon>
        <taxon>Pseudomonadati</taxon>
        <taxon>Pseudomonadota</taxon>
        <taxon>Betaproteobacteria</taxon>
        <taxon>Burkholderiales</taxon>
        <taxon>Sphaerotilaceae</taxon>
        <taxon>Roseateles</taxon>
    </lineage>
</organism>
<evidence type="ECO:0000256" key="2">
    <source>
        <dbReference type="ARBA" id="ARBA00022517"/>
    </source>
</evidence>
<comment type="similarity">
    <text evidence="5">Belongs to the RimM family.</text>
</comment>
<dbReference type="OrthoDB" id="9783509at2"/>
<gene>
    <name evidence="5" type="primary">rimM</name>
    <name evidence="8" type="ORF">CDO81_01195</name>
</gene>
<evidence type="ECO:0000256" key="5">
    <source>
        <dbReference type="HAMAP-Rule" id="MF_00014"/>
    </source>
</evidence>
<dbReference type="SUPFAM" id="SSF50346">
    <property type="entry name" value="PRC-barrel domain"/>
    <property type="match status" value="1"/>
</dbReference>
<keyword evidence="3 5" id="KW-0698">rRNA processing</keyword>
<dbReference type="EMBL" id="NISI01000001">
    <property type="protein sequence ID" value="OWR05128.1"/>
    <property type="molecule type" value="Genomic_DNA"/>
</dbReference>
<comment type="subcellular location">
    <subcellularLocation>
        <location evidence="5">Cytoplasm</location>
    </subcellularLocation>
</comment>